<keyword evidence="2" id="KW-1133">Transmembrane helix</keyword>
<accession>A0AAE2BR57</accession>
<organism evidence="3 4">
    <name type="scientific">Sesamum angolense</name>
    <dbReference type="NCBI Taxonomy" id="2727404"/>
    <lineage>
        <taxon>Eukaryota</taxon>
        <taxon>Viridiplantae</taxon>
        <taxon>Streptophyta</taxon>
        <taxon>Embryophyta</taxon>
        <taxon>Tracheophyta</taxon>
        <taxon>Spermatophyta</taxon>
        <taxon>Magnoliopsida</taxon>
        <taxon>eudicotyledons</taxon>
        <taxon>Gunneridae</taxon>
        <taxon>Pentapetalae</taxon>
        <taxon>asterids</taxon>
        <taxon>lamiids</taxon>
        <taxon>Lamiales</taxon>
        <taxon>Pedaliaceae</taxon>
        <taxon>Sesamum</taxon>
    </lineage>
</organism>
<protein>
    <submittedName>
        <fullName evidence="3">Uncharacterized protein</fullName>
    </submittedName>
</protein>
<feature type="transmembrane region" description="Helical" evidence="2">
    <location>
        <begin position="261"/>
        <end position="278"/>
    </location>
</feature>
<keyword evidence="2" id="KW-0812">Transmembrane</keyword>
<dbReference type="EMBL" id="JACGWL010000009">
    <property type="protein sequence ID" value="KAK4394729.1"/>
    <property type="molecule type" value="Genomic_DNA"/>
</dbReference>
<feature type="transmembrane region" description="Helical" evidence="2">
    <location>
        <begin position="138"/>
        <end position="160"/>
    </location>
</feature>
<proteinExistence type="predicted"/>
<keyword evidence="2" id="KW-0472">Membrane</keyword>
<evidence type="ECO:0000256" key="1">
    <source>
        <dbReference type="SAM" id="MobiDB-lite"/>
    </source>
</evidence>
<name>A0AAE2BR57_9LAMI</name>
<feature type="region of interest" description="Disordered" evidence="1">
    <location>
        <begin position="22"/>
        <end position="65"/>
    </location>
</feature>
<dbReference type="Proteomes" id="UP001289374">
    <property type="component" value="Unassembled WGS sequence"/>
</dbReference>
<keyword evidence="4" id="KW-1185">Reference proteome</keyword>
<dbReference type="GO" id="GO:0009507">
    <property type="term" value="C:chloroplast"/>
    <property type="evidence" value="ECO:0007669"/>
    <property type="project" value="TreeGrafter"/>
</dbReference>
<feature type="transmembrane region" description="Helical" evidence="2">
    <location>
        <begin position="180"/>
        <end position="202"/>
    </location>
</feature>
<comment type="caution">
    <text evidence="3">The sequence shown here is derived from an EMBL/GenBank/DDBJ whole genome shotgun (WGS) entry which is preliminary data.</text>
</comment>
<reference evidence="3" key="2">
    <citation type="journal article" date="2024" name="Plant">
        <title>Genomic evolution and insights into agronomic trait innovations of Sesamum species.</title>
        <authorList>
            <person name="Miao H."/>
            <person name="Wang L."/>
            <person name="Qu L."/>
            <person name="Liu H."/>
            <person name="Sun Y."/>
            <person name="Le M."/>
            <person name="Wang Q."/>
            <person name="Wei S."/>
            <person name="Zheng Y."/>
            <person name="Lin W."/>
            <person name="Duan Y."/>
            <person name="Cao H."/>
            <person name="Xiong S."/>
            <person name="Wang X."/>
            <person name="Wei L."/>
            <person name="Li C."/>
            <person name="Ma Q."/>
            <person name="Ju M."/>
            <person name="Zhao R."/>
            <person name="Li G."/>
            <person name="Mu C."/>
            <person name="Tian Q."/>
            <person name="Mei H."/>
            <person name="Zhang T."/>
            <person name="Gao T."/>
            <person name="Zhang H."/>
        </authorList>
    </citation>
    <scope>NUCLEOTIDE SEQUENCE</scope>
    <source>
        <strain evidence="3">K16</strain>
    </source>
</reference>
<evidence type="ECO:0000256" key="2">
    <source>
        <dbReference type="SAM" id="Phobius"/>
    </source>
</evidence>
<feature type="transmembrane region" description="Helical" evidence="2">
    <location>
        <begin position="663"/>
        <end position="686"/>
    </location>
</feature>
<dbReference type="PANTHER" id="PTHR33918:SF2">
    <property type="entry name" value="OS01G0704200 PROTEIN"/>
    <property type="match status" value="1"/>
</dbReference>
<sequence>MEQREQGSSLVLGPKSKSFKISAFKGSSQHDDSGGRANGSKSLKNPVKVSYLQQEGEESPLESSKVQNVVPASYTAADGTTTRSLAIQNLFKKWLILLRTPSQSQSVGGALDEACSTETSEMPNSMQKQERGEILKSVWCYFLGLDATIKIPFLMFTPLYLGVNLVYGSEVSKELTPLWILGPLIVVLYIKMFRAICSLYIFSFKQTVKVVKNLPAYYLLLHEYIFRGKLKEVIQRHLWQPIADLKNMDYNELTRRKMKDFQVWCTIMIPFLNWVSSLDHLEMTATEKTCRADGCTSSPFKFQVLLCRHILISVVAVHTVFSVAVELRRMAAKMNSSFSCVSTYLSSPFQGKAKLKLRSRLGLFERHYLSTESLSDNKVVKSCKLIHGKLTVKGILSKRKCVLLATSEDQQYLSELEQDDFEQERQDPPAEDSTSGNISYDRAGGRPGFISFYGATPRREDTILVPSQTNNQNNLLWLFGPTVLVASFVFPSLYLRRILSSIFEDSLLTDFLILFFTEALFYCGVAVFLLLIDYLRRPKDLTYAATSRNLVPHLGHRISSVAVLVLSLIIPMVTMGFVWPWTGPAASATLAPYLVGIVVQFAFEQYARYIGSPSWPAIPIVFQVYRLHQLNRAAQLVTALSFTLKGAEMTPHNLAINGSLSTLLNVLQFLGIICIWSLSSFIMRYFPSATTQQ</sequence>
<feature type="transmembrane region" description="Helical" evidence="2">
    <location>
        <begin position="309"/>
        <end position="327"/>
    </location>
</feature>
<feature type="transmembrane region" description="Helical" evidence="2">
    <location>
        <begin position="558"/>
        <end position="579"/>
    </location>
</feature>
<gene>
    <name evidence="3" type="ORF">Sango_1627200</name>
</gene>
<dbReference type="AlphaFoldDB" id="A0AAE2BR57"/>
<dbReference type="PANTHER" id="PTHR33918">
    <property type="entry name" value="OS01G0704200 PROTEIN"/>
    <property type="match status" value="1"/>
</dbReference>
<feature type="transmembrane region" description="Helical" evidence="2">
    <location>
        <begin position="507"/>
        <end position="532"/>
    </location>
</feature>
<evidence type="ECO:0000313" key="3">
    <source>
        <dbReference type="EMBL" id="KAK4394729.1"/>
    </source>
</evidence>
<reference evidence="3" key="1">
    <citation type="submission" date="2020-06" db="EMBL/GenBank/DDBJ databases">
        <authorList>
            <person name="Li T."/>
            <person name="Hu X."/>
            <person name="Zhang T."/>
            <person name="Song X."/>
            <person name="Zhang H."/>
            <person name="Dai N."/>
            <person name="Sheng W."/>
            <person name="Hou X."/>
            <person name="Wei L."/>
        </authorList>
    </citation>
    <scope>NUCLEOTIDE SEQUENCE</scope>
    <source>
        <strain evidence="3">K16</strain>
        <tissue evidence="3">Leaf</tissue>
    </source>
</reference>
<feature type="transmembrane region" description="Helical" evidence="2">
    <location>
        <begin position="475"/>
        <end position="495"/>
    </location>
</feature>
<evidence type="ECO:0000313" key="4">
    <source>
        <dbReference type="Proteomes" id="UP001289374"/>
    </source>
</evidence>
<feature type="region of interest" description="Disordered" evidence="1">
    <location>
        <begin position="418"/>
        <end position="443"/>
    </location>
</feature>